<dbReference type="STRING" id="146018.BN2156_01671"/>
<dbReference type="OrthoDB" id="4826395at2"/>
<dbReference type="Proteomes" id="UP000199147">
    <property type="component" value="Unassembled WGS sequence"/>
</dbReference>
<keyword evidence="2" id="KW-1185">Reference proteome</keyword>
<sequence>MTAPATPPPPMPLVGDITLSSVQQIDHVMSAGFQRIAVPGLDGDVLQRAGRGSHAIWIRGLLSGEAALANLGALQKLAADGTPVPFSADITSALELEQVVVTDLRAQAVAGTTGIVGYELCLVESPPLPPPAEVSGFGGLDDFGVGDLGFDADIMGDLAAVAGDVAAAVDAVMEVADQLTALAAMADIDVGGPLQPLTKAVSGVDAAVGTYTEVSKALSQLFGGG</sequence>
<evidence type="ECO:0000313" key="1">
    <source>
        <dbReference type="EMBL" id="CRZ14815.1"/>
    </source>
</evidence>
<gene>
    <name evidence="1" type="ORF">BN2156_01671</name>
</gene>
<organism evidence="1 2">
    <name type="scientific">Mycolicibacterium neworleansense</name>
    <dbReference type="NCBI Taxonomy" id="146018"/>
    <lineage>
        <taxon>Bacteria</taxon>
        <taxon>Bacillati</taxon>
        <taxon>Actinomycetota</taxon>
        <taxon>Actinomycetes</taxon>
        <taxon>Mycobacteriales</taxon>
        <taxon>Mycobacteriaceae</taxon>
        <taxon>Mycolicibacterium</taxon>
    </lineage>
</organism>
<accession>A0A0H5RL32</accession>
<protein>
    <submittedName>
        <fullName evidence="1">Uncharacterized protein</fullName>
    </submittedName>
</protein>
<dbReference type="EMBL" id="CWKH01000001">
    <property type="protein sequence ID" value="CRZ14815.1"/>
    <property type="molecule type" value="Genomic_DNA"/>
</dbReference>
<dbReference type="AlphaFoldDB" id="A0A0H5RL32"/>
<name>A0A0H5RL32_9MYCO</name>
<proteinExistence type="predicted"/>
<reference evidence="2" key="1">
    <citation type="submission" date="2015-07" db="EMBL/GenBank/DDBJ databases">
        <authorList>
            <person name="Urmite Genomes"/>
        </authorList>
    </citation>
    <scope>NUCLEOTIDE SEQUENCE [LARGE SCALE GENOMIC DNA]</scope>
    <source>
        <strain evidence="2">type strain: ATCC 49404</strain>
    </source>
</reference>
<dbReference type="RefSeq" id="WP_131725144.1">
    <property type="nucleotide sequence ID" value="NZ_CWKH01000001.1"/>
</dbReference>
<evidence type="ECO:0000313" key="2">
    <source>
        <dbReference type="Proteomes" id="UP000199147"/>
    </source>
</evidence>